<dbReference type="EMBL" id="RSCD01000008">
    <property type="protein sequence ID" value="RSH91318.1"/>
    <property type="molecule type" value="Genomic_DNA"/>
</dbReference>
<protein>
    <recommendedName>
        <fullName evidence="2">Beta-lactamase-related domain-containing protein</fullName>
    </recommendedName>
</protein>
<feature type="domain" description="Beta-lactamase-related" evidence="2">
    <location>
        <begin position="22"/>
        <end position="343"/>
    </location>
</feature>
<proteinExistence type="inferred from homology"/>
<dbReference type="Pfam" id="PF00144">
    <property type="entry name" value="Beta-lactamase"/>
    <property type="match status" value="1"/>
</dbReference>
<dbReference type="SUPFAM" id="SSF56601">
    <property type="entry name" value="beta-lactamase/transpeptidase-like"/>
    <property type="match status" value="1"/>
</dbReference>
<evidence type="ECO:0000259" key="2">
    <source>
        <dbReference type="Pfam" id="PF00144"/>
    </source>
</evidence>
<dbReference type="InterPro" id="IPR050491">
    <property type="entry name" value="AmpC-like"/>
</dbReference>
<gene>
    <name evidence="3" type="ORF">EHS25_009617</name>
</gene>
<dbReference type="OrthoDB" id="5946976at2759"/>
<comment type="caution">
    <text evidence="3">The sequence shown here is derived from an EMBL/GenBank/DDBJ whole genome shotgun (WGS) entry which is preliminary data.</text>
</comment>
<dbReference type="PANTHER" id="PTHR46825:SF9">
    <property type="entry name" value="BETA-LACTAMASE-RELATED DOMAIN-CONTAINING PROTEIN"/>
    <property type="match status" value="1"/>
</dbReference>
<comment type="similarity">
    <text evidence="1">Belongs to the peptidase S12 family.</text>
</comment>
<evidence type="ECO:0000313" key="4">
    <source>
        <dbReference type="Proteomes" id="UP000279259"/>
    </source>
</evidence>
<dbReference type="InterPro" id="IPR012338">
    <property type="entry name" value="Beta-lactam/transpept-like"/>
</dbReference>
<dbReference type="Proteomes" id="UP000279259">
    <property type="component" value="Unassembled WGS sequence"/>
</dbReference>
<evidence type="ECO:0000256" key="1">
    <source>
        <dbReference type="ARBA" id="ARBA00038215"/>
    </source>
</evidence>
<dbReference type="InterPro" id="IPR001466">
    <property type="entry name" value="Beta-lactam-related"/>
</dbReference>
<dbReference type="STRING" id="1890683.A0A427YJQ3"/>
<dbReference type="PANTHER" id="PTHR46825">
    <property type="entry name" value="D-ALANYL-D-ALANINE-CARBOXYPEPTIDASE/ENDOPEPTIDASE AMPH"/>
    <property type="match status" value="1"/>
</dbReference>
<evidence type="ECO:0000313" key="3">
    <source>
        <dbReference type="EMBL" id="RSH91318.1"/>
    </source>
</evidence>
<keyword evidence="4" id="KW-1185">Reference proteome</keyword>
<reference evidence="3 4" key="1">
    <citation type="submission" date="2018-11" db="EMBL/GenBank/DDBJ databases">
        <title>Genome sequence of Saitozyma podzolica DSM 27192.</title>
        <authorList>
            <person name="Aliyu H."/>
            <person name="Gorte O."/>
            <person name="Ochsenreither K."/>
        </authorList>
    </citation>
    <scope>NUCLEOTIDE SEQUENCE [LARGE SCALE GENOMIC DNA]</scope>
    <source>
        <strain evidence="3 4">DSM 27192</strain>
    </source>
</reference>
<dbReference type="Gene3D" id="3.40.710.10">
    <property type="entry name" value="DD-peptidase/beta-lactamase superfamily"/>
    <property type="match status" value="1"/>
</dbReference>
<organism evidence="3 4">
    <name type="scientific">Saitozyma podzolica</name>
    <dbReference type="NCBI Taxonomy" id="1890683"/>
    <lineage>
        <taxon>Eukaryota</taxon>
        <taxon>Fungi</taxon>
        <taxon>Dikarya</taxon>
        <taxon>Basidiomycota</taxon>
        <taxon>Agaricomycotina</taxon>
        <taxon>Tremellomycetes</taxon>
        <taxon>Tremellales</taxon>
        <taxon>Trimorphomycetaceae</taxon>
        <taxon>Saitozyma</taxon>
    </lineage>
</organism>
<accession>A0A427YJQ3</accession>
<dbReference type="AlphaFoldDB" id="A0A427YJQ3"/>
<sequence length="508" mass="56168">MPPADDKRLCKGPLKDLLDDTFDQALRDVMQAWDIPGVSIALVREADGGSEELVRCYGLCNRVDPVTEDTTFAIASNSKLFTALAVGRALQSNGYNYDTRVRDILPEFGLQDELASRECTVADTLSHRTGLPGYHAIWTEDFNEMPFLERLKLLPPTLSFRSKFQYCNPAYEVAPMIVERLTSMPFTEYVSRELLEPFGMGDTSHKSSNATALGYVPKLTPDGVRVGEGWDVRVALDRTGTMSGCAGMISSARDMVKWLKALPSIPEYNLTIVPRVVSSPNFLPSSSFYDPRSTYGLGVHQSTYRGTPIYEHTGEAAGFRGSAVRRFPTLGVGLAVMCNSNEGVEVTGWVEMVLLDKLLGLEPSDWKRKFDETRGQRHAPRIKDYPSIPGNPDLTPPSSIFGTWASPGLLTVTLGPSNFLPTRPECVQLPWLPWLYGSTRPVLTCIEQGKLAGCQEWVSSQDGVVRYGDPFKAELAKGGLELRIYGWSVQSPEVPERDCPIILRKVGE</sequence>
<name>A0A427YJQ3_9TREE</name>